<dbReference type="InterPro" id="IPR051316">
    <property type="entry name" value="Zinc-reg_GTPase_activator"/>
</dbReference>
<protein>
    <recommendedName>
        <fullName evidence="1">CobW/HypB/UreG nucleotide-binding domain-containing protein</fullName>
    </recommendedName>
</protein>
<organism evidence="2">
    <name type="scientific">Spongospora subterranea</name>
    <dbReference type="NCBI Taxonomy" id="70186"/>
    <lineage>
        <taxon>Eukaryota</taxon>
        <taxon>Sar</taxon>
        <taxon>Rhizaria</taxon>
        <taxon>Endomyxa</taxon>
        <taxon>Phytomyxea</taxon>
        <taxon>Plasmodiophorida</taxon>
        <taxon>Plasmodiophoridae</taxon>
        <taxon>Spongospora</taxon>
    </lineage>
</organism>
<evidence type="ECO:0000259" key="1">
    <source>
        <dbReference type="Pfam" id="PF02492"/>
    </source>
</evidence>
<accession>A0A0H5QHJ2</accession>
<feature type="non-terminal residue" evidence="2">
    <location>
        <position position="1"/>
    </location>
</feature>
<evidence type="ECO:0000313" key="2">
    <source>
        <dbReference type="EMBL" id="CRZ01495.1"/>
    </source>
</evidence>
<dbReference type="AlphaFoldDB" id="A0A0H5QHJ2"/>
<dbReference type="PANTHER" id="PTHR13748:SF62">
    <property type="entry name" value="COBW DOMAIN-CONTAINING PROTEIN"/>
    <property type="match status" value="1"/>
</dbReference>
<dbReference type="Gene3D" id="3.40.50.300">
    <property type="entry name" value="P-loop containing nucleotide triphosphate hydrolases"/>
    <property type="match status" value="1"/>
</dbReference>
<name>A0A0H5QHJ2_9EUKA</name>
<feature type="domain" description="CobW/HypB/UreG nucleotide-binding" evidence="1">
    <location>
        <begin position="23"/>
        <end position="198"/>
    </location>
</feature>
<proteinExistence type="predicted"/>
<dbReference type="SUPFAM" id="SSF90002">
    <property type="entry name" value="Hypothetical protein YjiA, C-terminal domain"/>
    <property type="match status" value="1"/>
</dbReference>
<dbReference type="PANTHER" id="PTHR13748">
    <property type="entry name" value="COBW-RELATED"/>
    <property type="match status" value="1"/>
</dbReference>
<dbReference type="GO" id="GO:0005737">
    <property type="term" value="C:cytoplasm"/>
    <property type="evidence" value="ECO:0007669"/>
    <property type="project" value="TreeGrafter"/>
</dbReference>
<dbReference type="SUPFAM" id="SSF52540">
    <property type="entry name" value="P-loop containing nucleoside triphosphate hydrolases"/>
    <property type="match status" value="1"/>
</dbReference>
<dbReference type="EMBL" id="HACM01001053">
    <property type="protein sequence ID" value="CRZ01495.1"/>
    <property type="molecule type" value="Transcribed_RNA"/>
</dbReference>
<dbReference type="CDD" id="cd03112">
    <property type="entry name" value="CobW-like"/>
    <property type="match status" value="1"/>
</dbReference>
<sequence length="336" mass="37202">RVLRETLSCNESTYSKMAELSIPVIVLTGFLGAGKTTVLRSLIEQRPGIRSVWLKNEFGDLAVDTALISGTTALAVKEIVNGCICCQMIGQMSDALIEVANMQPPPQFIFMETSGSAYPAPLVREIQRVQKCGAPVHVGCVACVIDCENFPGYQDTSYTARLQAKYTDLILMNKHEFIDDLAFDRVVDQVIDLNPDTPRIRTNRGAVDAALLLDTDHVDVTSELLPPSQNHHSNEVEVLSVDLGSDSQYSLEWVELFLGNLDRDSFYRVKGFLRMNDGSISIVNYAFGRWQLLPFPPKRDIPETSKLVIMGVGLGIRTVQISRQLGIPTQKITVVQ</sequence>
<dbReference type="InterPro" id="IPR003495">
    <property type="entry name" value="CobW/HypB/UreG_nucleotide-bd"/>
</dbReference>
<dbReference type="Pfam" id="PF02492">
    <property type="entry name" value="cobW"/>
    <property type="match status" value="1"/>
</dbReference>
<dbReference type="InterPro" id="IPR027417">
    <property type="entry name" value="P-loop_NTPase"/>
</dbReference>
<reference evidence="2" key="1">
    <citation type="submission" date="2015-04" db="EMBL/GenBank/DDBJ databases">
        <title>The genome sequence of the plant pathogenic Rhizarian Plasmodiophora brassicae reveals insights in its biotrophic life cycle and the origin of chitin synthesis.</title>
        <authorList>
            <person name="Schwelm A."/>
            <person name="Fogelqvist J."/>
            <person name="Knaust A."/>
            <person name="Julke S."/>
            <person name="Lilja T."/>
            <person name="Dhandapani V."/>
            <person name="Bonilla-Rosso G."/>
            <person name="Karlsson M."/>
            <person name="Shevchenko A."/>
            <person name="Choi S.R."/>
            <person name="Kim H.G."/>
            <person name="Park J.Y."/>
            <person name="Lim Y.P."/>
            <person name="Ludwig-Muller J."/>
            <person name="Dixelius C."/>
        </authorList>
    </citation>
    <scope>NUCLEOTIDE SEQUENCE</scope>
    <source>
        <tissue evidence="2">Potato root galls</tissue>
    </source>
</reference>